<evidence type="ECO:0000313" key="8">
    <source>
        <dbReference type="Proteomes" id="UP000594263"/>
    </source>
</evidence>
<dbReference type="GO" id="GO:0098542">
    <property type="term" value="P:defense response to other organism"/>
    <property type="evidence" value="ECO:0007669"/>
    <property type="project" value="InterPro"/>
</dbReference>
<keyword evidence="3 5" id="KW-1133">Transmembrane helix</keyword>
<dbReference type="AlphaFoldDB" id="A0A7N0TAX4"/>
<feature type="transmembrane region" description="Helical" evidence="5">
    <location>
        <begin position="44"/>
        <end position="62"/>
    </location>
</feature>
<evidence type="ECO:0000259" key="6">
    <source>
        <dbReference type="Pfam" id="PF03168"/>
    </source>
</evidence>
<evidence type="ECO:0000256" key="4">
    <source>
        <dbReference type="ARBA" id="ARBA00023136"/>
    </source>
</evidence>
<protein>
    <recommendedName>
        <fullName evidence="6">Late embryogenesis abundant protein LEA-2 subgroup domain-containing protein</fullName>
    </recommendedName>
</protein>
<keyword evidence="4 5" id="KW-0472">Membrane</keyword>
<evidence type="ECO:0000256" key="5">
    <source>
        <dbReference type="SAM" id="Phobius"/>
    </source>
</evidence>
<dbReference type="SUPFAM" id="SSF117070">
    <property type="entry name" value="LEA14-like"/>
    <property type="match status" value="1"/>
</dbReference>
<evidence type="ECO:0000256" key="2">
    <source>
        <dbReference type="ARBA" id="ARBA00022692"/>
    </source>
</evidence>
<evidence type="ECO:0000256" key="1">
    <source>
        <dbReference type="ARBA" id="ARBA00004167"/>
    </source>
</evidence>
<organism evidence="7 8">
    <name type="scientific">Kalanchoe fedtschenkoi</name>
    <name type="common">Lavender scallops</name>
    <name type="synonym">South American air plant</name>
    <dbReference type="NCBI Taxonomy" id="63787"/>
    <lineage>
        <taxon>Eukaryota</taxon>
        <taxon>Viridiplantae</taxon>
        <taxon>Streptophyta</taxon>
        <taxon>Embryophyta</taxon>
        <taxon>Tracheophyta</taxon>
        <taxon>Spermatophyta</taxon>
        <taxon>Magnoliopsida</taxon>
        <taxon>eudicotyledons</taxon>
        <taxon>Gunneridae</taxon>
        <taxon>Pentapetalae</taxon>
        <taxon>Saxifragales</taxon>
        <taxon>Crassulaceae</taxon>
        <taxon>Kalanchoe</taxon>
    </lineage>
</organism>
<feature type="domain" description="Late embryogenesis abundant protein LEA-2 subgroup" evidence="6">
    <location>
        <begin position="95"/>
        <end position="194"/>
    </location>
</feature>
<reference evidence="7" key="1">
    <citation type="submission" date="2021-01" db="UniProtKB">
        <authorList>
            <consortium name="EnsemblPlants"/>
        </authorList>
    </citation>
    <scope>IDENTIFICATION</scope>
</reference>
<sequence>MAAIYSHLPTDPDHHHHHDPNTHYVVVLPRYRHPYAAHVSLRRCLISALAALLLCAALFILYPSDPQLQLASVKLNRVRVNSAYPPSLDLSFSLTVRVRNRDVFSLDYRSLDVSVGYRGRDLGVVKSDGGLVRARASSYVDATVDLDGLEIVHDVFFLLEDLARGFIPFDTVSRVEGKLGLFFFNLPIKAKVSCEVLVSTKNQTVVHQDCYPE</sequence>
<dbReference type="EnsemblPlants" id="Kaladp0031s0114.1.v1.1">
    <property type="protein sequence ID" value="Kaladp0031s0114.1.v1.1"/>
    <property type="gene ID" value="Kaladp0031s0114.v1.1"/>
</dbReference>
<dbReference type="InterPro" id="IPR004864">
    <property type="entry name" value="LEA_2"/>
</dbReference>
<dbReference type="Gene3D" id="2.60.40.1820">
    <property type="match status" value="1"/>
</dbReference>
<dbReference type="PANTHER" id="PTHR31234:SF4">
    <property type="entry name" value="EXPRESSED PROTEIN"/>
    <property type="match status" value="1"/>
</dbReference>
<dbReference type="Proteomes" id="UP000594263">
    <property type="component" value="Unplaced"/>
</dbReference>
<dbReference type="Gramene" id="Kaladp0031s0114.1.v1.1">
    <property type="protein sequence ID" value="Kaladp0031s0114.1.v1.1"/>
    <property type="gene ID" value="Kaladp0031s0114.v1.1"/>
</dbReference>
<evidence type="ECO:0000256" key="3">
    <source>
        <dbReference type="ARBA" id="ARBA00022989"/>
    </source>
</evidence>
<dbReference type="GO" id="GO:0016020">
    <property type="term" value="C:membrane"/>
    <property type="evidence" value="ECO:0007669"/>
    <property type="project" value="UniProtKB-SubCell"/>
</dbReference>
<proteinExistence type="predicted"/>
<dbReference type="OMA" id="RVSCEVY"/>
<name>A0A7N0TAX4_KALFE</name>
<comment type="subcellular location">
    <subcellularLocation>
        <location evidence="1">Membrane</location>
        <topology evidence="1">Single-pass membrane protein</topology>
    </subcellularLocation>
</comment>
<dbReference type="Pfam" id="PF03168">
    <property type="entry name" value="LEA_2"/>
    <property type="match status" value="1"/>
</dbReference>
<keyword evidence="2 5" id="KW-0812">Transmembrane</keyword>
<accession>A0A7N0TAX4</accession>
<dbReference type="PANTHER" id="PTHR31234">
    <property type="entry name" value="LATE EMBRYOGENESIS ABUNDANT (LEA) HYDROXYPROLINE-RICH GLYCOPROTEIN FAMILY"/>
    <property type="match status" value="1"/>
</dbReference>
<dbReference type="InterPro" id="IPR044839">
    <property type="entry name" value="NDR1-like"/>
</dbReference>
<keyword evidence="8" id="KW-1185">Reference proteome</keyword>
<evidence type="ECO:0000313" key="7">
    <source>
        <dbReference type="EnsemblPlants" id="Kaladp0031s0114.1.v1.1"/>
    </source>
</evidence>